<dbReference type="RefSeq" id="WP_132172361.1">
    <property type="nucleotide sequence ID" value="NZ_SMKX01000094.1"/>
</dbReference>
<comment type="caution">
    <text evidence="1">The sequence shown here is derived from an EMBL/GenBank/DDBJ whole genome shotgun (WGS) entry which is preliminary data.</text>
</comment>
<gene>
    <name evidence="1" type="ORF">E1263_27270</name>
</gene>
<dbReference type="EMBL" id="SMKX01000094">
    <property type="protein sequence ID" value="TDD54480.1"/>
    <property type="molecule type" value="Genomic_DNA"/>
</dbReference>
<reference evidence="1 2" key="1">
    <citation type="submission" date="2019-03" db="EMBL/GenBank/DDBJ databases">
        <title>Draft genome sequences of novel Actinobacteria.</title>
        <authorList>
            <person name="Sahin N."/>
            <person name="Ay H."/>
            <person name="Saygin H."/>
        </authorList>
    </citation>
    <scope>NUCLEOTIDE SEQUENCE [LARGE SCALE GENOMIC DNA]</scope>
    <source>
        <strain evidence="1 2">JCM 13523</strain>
    </source>
</reference>
<name>A0A4R4Z9T7_9ACTN</name>
<sequence length="151" mass="16734">MSQPPNSEPLTEDEVTANDILAPFDIQVVRVNGEFTRSGNVTGLQAAYLHLETAQQIPQSVKKSINGFDERRQQQLTDCVNARGYPWDPNVAKNPIIDTKERVVYEPGPPSEVFAACLEEVNARYGFRDEGDLADILLRAKGPDAKLYGSE</sequence>
<evidence type="ECO:0000313" key="1">
    <source>
        <dbReference type="EMBL" id="TDD54480.1"/>
    </source>
</evidence>
<dbReference type="AlphaFoldDB" id="A0A4R4Z9T7"/>
<dbReference type="Proteomes" id="UP000295124">
    <property type="component" value="Unassembled WGS sequence"/>
</dbReference>
<protein>
    <submittedName>
        <fullName evidence="1">Uncharacterized protein</fullName>
    </submittedName>
</protein>
<organism evidence="1 2">
    <name type="scientific">Kribbella antibiotica</name>
    <dbReference type="NCBI Taxonomy" id="190195"/>
    <lineage>
        <taxon>Bacteria</taxon>
        <taxon>Bacillati</taxon>
        <taxon>Actinomycetota</taxon>
        <taxon>Actinomycetes</taxon>
        <taxon>Propionibacteriales</taxon>
        <taxon>Kribbellaceae</taxon>
        <taxon>Kribbella</taxon>
    </lineage>
</organism>
<keyword evidence="2" id="KW-1185">Reference proteome</keyword>
<accession>A0A4R4Z9T7</accession>
<evidence type="ECO:0000313" key="2">
    <source>
        <dbReference type="Proteomes" id="UP000295124"/>
    </source>
</evidence>
<proteinExistence type="predicted"/>